<evidence type="ECO:0000256" key="2">
    <source>
        <dbReference type="ARBA" id="ARBA00001946"/>
    </source>
</evidence>
<dbReference type="NCBIfam" id="TIGR01449">
    <property type="entry name" value="PGP_bact"/>
    <property type="match status" value="1"/>
</dbReference>
<keyword evidence="7 10" id="KW-0378">Hydrolase</keyword>
<comment type="similarity">
    <text evidence="4">Belongs to the HAD-like hydrolase superfamily. CbbY/CbbZ/Gph/YieH family.</text>
</comment>
<protein>
    <recommendedName>
        <fullName evidence="5">phosphoglycolate phosphatase</fullName>
        <ecNumber evidence="5">3.1.3.18</ecNumber>
    </recommendedName>
</protein>
<keyword evidence="8" id="KW-0460">Magnesium</keyword>
<evidence type="ECO:0000256" key="5">
    <source>
        <dbReference type="ARBA" id="ARBA00013078"/>
    </source>
</evidence>
<dbReference type="InterPro" id="IPR006439">
    <property type="entry name" value="HAD-SF_hydro_IA"/>
</dbReference>
<dbReference type="InterPro" id="IPR023198">
    <property type="entry name" value="PGP-like_dom2"/>
</dbReference>
<evidence type="ECO:0000256" key="1">
    <source>
        <dbReference type="ARBA" id="ARBA00000830"/>
    </source>
</evidence>
<gene>
    <name evidence="10" type="primary">gph</name>
    <name evidence="10" type="ORF">ACFTOW_15495</name>
</gene>
<dbReference type="Gene3D" id="1.10.150.240">
    <property type="entry name" value="Putative phosphatase, domain 2"/>
    <property type="match status" value="1"/>
</dbReference>
<dbReference type="InterPro" id="IPR037512">
    <property type="entry name" value="PGPase_prok"/>
</dbReference>
<evidence type="ECO:0000313" key="11">
    <source>
        <dbReference type="Proteomes" id="UP001597186"/>
    </source>
</evidence>
<comment type="pathway">
    <text evidence="3">Organic acid metabolism; glycolate biosynthesis; glycolate from 2-phosphoglycolate: step 1/1.</text>
</comment>
<dbReference type="RefSeq" id="WP_379917311.1">
    <property type="nucleotide sequence ID" value="NZ_JBHUDD010000143.1"/>
</dbReference>
<dbReference type="EMBL" id="JBHUDD010000143">
    <property type="protein sequence ID" value="MFD1510788.1"/>
    <property type="molecule type" value="Genomic_DNA"/>
</dbReference>
<dbReference type="InterPro" id="IPR041492">
    <property type="entry name" value="HAD_2"/>
</dbReference>
<dbReference type="InterPro" id="IPR050155">
    <property type="entry name" value="HAD-like_hydrolase_sf"/>
</dbReference>
<dbReference type="PANTHER" id="PTHR43434">
    <property type="entry name" value="PHOSPHOGLYCOLATE PHOSPHATASE"/>
    <property type="match status" value="1"/>
</dbReference>
<evidence type="ECO:0000256" key="7">
    <source>
        <dbReference type="ARBA" id="ARBA00022801"/>
    </source>
</evidence>
<evidence type="ECO:0000313" key="10">
    <source>
        <dbReference type="EMBL" id="MFD1510788.1"/>
    </source>
</evidence>
<organism evidence="10 11">
    <name type="scientific">Lacimonas salitolerans</name>
    <dbReference type="NCBI Taxonomy" id="1323750"/>
    <lineage>
        <taxon>Bacteria</taxon>
        <taxon>Pseudomonadati</taxon>
        <taxon>Pseudomonadota</taxon>
        <taxon>Alphaproteobacteria</taxon>
        <taxon>Rhodobacterales</taxon>
        <taxon>Paracoccaceae</taxon>
        <taxon>Lacimonas</taxon>
    </lineage>
</organism>
<sequence>MARIVFDLDGTLIDSAPDIQAIANRLLAREGAAQITLRETRGFIGNGAAVFVARMRAARGLPDSAQARLHADFVAAYESAVTLTVIYPGVCAALDVLQSQGNSLGLCTNKPEGPTLAVLNHLGLTDRFATILCGDSLPQNKPDPAPLHAAFAGLGKGPAIYVGDSEVDAETAQRADVPFLLFTQGYRKTPVDQLYHTHAFDDFAHLPDLVAQVLVR</sequence>
<accession>A0ABW4ELW3</accession>
<dbReference type="InterPro" id="IPR023214">
    <property type="entry name" value="HAD_sf"/>
</dbReference>
<dbReference type="PANTHER" id="PTHR43434:SF1">
    <property type="entry name" value="PHOSPHOGLYCOLATE PHOSPHATASE"/>
    <property type="match status" value="1"/>
</dbReference>
<dbReference type="InterPro" id="IPR036412">
    <property type="entry name" value="HAD-like_sf"/>
</dbReference>
<comment type="caution">
    <text evidence="10">The sequence shown here is derived from an EMBL/GenBank/DDBJ whole genome shotgun (WGS) entry which is preliminary data.</text>
</comment>
<evidence type="ECO:0000256" key="4">
    <source>
        <dbReference type="ARBA" id="ARBA00006171"/>
    </source>
</evidence>
<comment type="cofactor">
    <cofactor evidence="2">
        <name>Mg(2+)</name>
        <dbReference type="ChEBI" id="CHEBI:18420"/>
    </cofactor>
</comment>
<dbReference type="Pfam" id="PF13419">
    <property type="entry name" value="HAD_2"/>
    <property type="match status" value="1"/>
</dbReference>
<dbReference type="Proteomes" id="UP001597186">
    <property type="component" value="Unassembled WGS sequence"/>
</dbReference>
<name>A0ABW4ELW3_9RHOB</name>
<evidence type="ECO:0000256" key="9">
    <source>
        <dbReference type="ARBA" id="ARBA00023277"/>
    </source>
</evidence>
<dbReference type="NCBIfam" id="TIGR01549">
    <property type="entry name" value="HAD-SF-IA-v1"/>
    <property type="match status" value="1"/>
</dbReference>
<dbReference type="EC" id="3.1.3.18" evidence="5"/>
<keyword evidence="6" id="KW-0479">Metal-binding</keyword>
<keyword evidence="11" id="KW-1185">Reference proteome</keyword>
<comment type="catalytic activity">
    <reaction evidence="1">
        <text>2-phosphoglycolate + H2O = glycolate + phosphate</text>
        <dbReference type="Rhea" id="RHEA:14369"/>
        <dbReference type="ChEBI" id="CHEBI:15377"/>
        <dbReference type="ChEBI" id="CHEBI:29805"/>
        <dbReference type="ChEBI" id="CHEBI:43474"/>
        <dbReference type="ChEBI" id="CHEBI:58033"/>
        <dbReference type="EC" id="3.1.3.18"/>
    </reaction>
</comment>
<dbReference type="SFLD" id="SFLDS00003">
    <property type="entry name" value="Haloacid_Dehalogenase"/>
    <property type="match status" value="1"/>
</dbReference>
<reference evidence="11" key="1">
    <citation type="journal article" date="2019" name="Int. J. Syst. Evol. Microbiol.">
        <title>The Global Catalogue of Microorganisms (GCM) 10K type strain sequencing project: providing services to taxonomists for standard genome sequencing and annotation.</title>
        <authorList>
            <consortium name="The Broad Institute Genomics Platform"/>
            <consortium name="The Broad Institute Genome Sequencing Center for Infectious Disease"/>
            <person name="Wu L."/>
            <person name="Ma J."/>
        </authorList>
    </citation>
    <scope>NUCLEOTIDE SEQUENCE [LARGE SCALE GENOMIC DNA]</scope>
    <source>
        <strain evidence="11">CGMCC 1.12477</strain>
    </source>
</reference>
<evidence type="ECO:0000256" key="3">
    <source>
        <dbReference type="ARBA" id="ARBA00004818"/>
    </source>
</evidence>
<keyword evidence="9" id="KW-0119">Carbohydrate metabolism</keyword>
<dbReference type="SUPFAM" id="SSF56784">
    <property type="entry name" value="HAD-like"/>
    <property type="match status" value="1"/>
</dbReference>
<dbReference type="GO" id="GO:0008967">
    <property type="term" value="F:phosphoglycolate phosphatase activity"/>
    <property type="evidence" value="ECO:0007669"/>
    <property type="project" value="UniProtKB-EC"/>
</dbReference>
<dbReference type="Gene3D" id="3.40.50.1000">
    <property type="entry name" value="HAD superfamily/HAD-like"/>
    <property type="match status" value="1"/>
</dbReference>
<proteinExistence type="inferred from homology"/>
<evidence type="ECO:0000256" key="8">
    <source>
        <dbReference type="ARBA" id="ARBA00022842"/>
    </source>
</evidence>
<dbReference type="SFLD" id="SFLDG01129">
    <property type="entry name" value="C1.5:_HAD__Beta-PGM__Phosphata"/>
    <property type="match status" value="1"/>
</dbReference>
<evidence type="ECO:0000256" key="6">
    <source>
        <dbReference type="ARBA" id="ARBA00022723"/>
    </source>
</evidence>